<dbReference type="InterPro" id="IPR035986">
    <property type="entry name" value="PKD_dom_sf"/>
</dbReference>
<gene>
    <name evidence="5" type="ORF">MSVAZ_2986</name>
</gene>
<reference evidence="5 6" key="1">
    <citation type="submission" date="2014-07" db="EMBL/GenBank/DDBJ databases">
        <title>Methanogenic archaea and the global carbon cycle.</title>
        <authorList>
            <person name="Henriksen J.R."/>
            <person name="Luke J."/>
            <person name="Reinhart S."/>
            <person name="Benedict M.N."/>
            <person name="Youngblut N.D."/>
            <person name="Metcalf M.E."/>
            <person name="Whitaker R.J."/>
            <person name="Metcalf W.W."/>
        </authorList>
    </citation>
    <scope>NUCLEOTIDE SEQUENCE [LARGE SCALE GENOMIC DNA]</scope>
    <source>
        <strain evidence="5 6">Z-761</strain>
    </source>
</reference>
<dbReference type="Pfam" id="PF18911">
    <property type="entry name" value="PKD_4"/>
    <property type="match status" value="2"/>
</dbReference>
<dbReference type="KEGG" id="mvc:MSVAZ_2986"/>
<dbReference type="InterPro" id="IPR003344">
    <property type="entry name" value="Big_1_dom"/>
</dbReference>
<evidence type="ECO:0000256" key="1">
    <source>
        <dbReference type="ARBA" id="ARBA00010116"/>
    </source>
</evidence>
<dbReference type="PATRIC" id="fig|1434123.4.peg.3668"/>
<feature type="domain" description="PKD" evidence="3">
    <location>
        <begin position="262"/>
        <end position="340"/>
    </location>
</feature>
<dbReference type="PROSITE" id="PS51127">
    <property type="entry name" value="BIG1"/>
    <property type="match status" value="1"/>
</dbReference>
<dbReference type="PANTHER" id="PTHR36842">
    <property type="entry name" value="PROTEIN TOLB HOMOLOG"/>
    <property type="match status" value="1"/>
</dbReference>
<dbReference type="InterPro" id="IPR000601">
    <property type="entry name" value="PKD_dom"/>
</dbReference>
<dbReference type="Proteomes" id="UP000033096">
    <property type="component" value="Chromosome"/>
</dbReference>
<dbReference type="EMBL" id="CP009520">
    <property type="protein sequence ID" value="AKB45255.1"/>
    <property type="molecule type" value="Genomic_DNA"/>
</dbReference>
<keyword evidence="6" id="KW-1185">Reference proteome</keyword>
<dbReference type="CDD" id="cd00146">
    <property type="entry name" value="PKD"/>
    <property type="match status" value="2"/>
</dbReference>
<dbReference type="InterPro" id="IPR013783">
    <property type="entry name" value="Ig-like_fold"/>
</dbReference>
<dbReference type="SUPFAM" id="SSF49373">
    <property type="entry name" value="Invasin/intimin cell-adhesion fragments"/>
    <property type="match status" value="1"/>
</dbReference>
<accession>A0A0E3Q8L5</accession>
<dbReference type="SMART" id="SM00634">
    <property type="entry name" value="BID_1"/>
    <property type="match status" value="1"/>
</dbReference>
<evidence type="ECO:0000259" key="4">
    <source>
        <dbReference type="PROSITE" id="PS51127"/>
    </source>
</evidence>
<name>A0A0E3Q8L5_9EURY</name>
<dbReference type="InterPro" id="IPR022409">
    <property type="entry name" value="PKD/Chitinase_dom"/>
</dbReference>
<feature type="compositionally biased region" description="Polar residues" evidence="2">
    <location>
        <begin position="98"/>
        <end position="112"/>
    </location>
</feature>
<sequence length="434" mass="45859">MIFDDPNQKTDNTIVLLFGAQATEGDTFNIKTSQPIDLTDPKLAIDMGLGISYGYQEYGGDQYSLIDVNNKRLTTSAGGEDDGDHGNGALLTVGGIGDSNNNPSDPNATPTDPRSDDELYNLLPFVSQGDTQISVYTQNPSTDDNIFFGYFDFKSTGAVVGEGIVLSPLSATTYVGATHKLTATVQDNSGNPVIGTTVTFEITDGPNKGKSSTATTDANGTATFSYTGKTAGTDTIVASFINSQESKITSNEVTNTWISTLPVASFSAKPTSGKAPINVAFTDTSKGKPTKWKWTFGDGATSTKQNPIHKYSKAGNYTVALTAANAAGSSTVTKKNYIIVFSKPAASLSASPTSGKAPLTVAFTDKSSGNPTKWKWSFGDGATSRERNPKHQYLQEGNYKITLTVSNAAGSSTITKTNFIKVTTNTRPGIYSQE</sequence>
<feature type="domain" description="Big-1" evidence="4">
    <location>
        <begin position="163"/>
        <end position="258"/>
    </location>
</feature>
<dbReference type="SUPFAM" id="SSF49299">
    <property type="entry name" value="PKD domain"/>
    <property type="match status" value="2"/>
</dbReference>
<evidence type="ECO:0000313" key="5">
    <source>
        <dbReference type="EMBL" id="AKB45255.1"/>
    </source>
</evidence>
<proteinExistence type="inferred from homology"/>
<organism evidence="5 6">
    <name type="scientific">Methanosarcina vacuolata Z-761</name>
    <dbReference type="NCBI Taxonomy" id="1434123"/>
    <lineage>
        <taxon>Archaea</taxon>
        <taxon>Methanobacteriati</taxon>
        <taxon>Methanobacteriota</taxon>
        <taxon>Stenosarchaea group</taxon>
        <taxon>Methanomicrobia</taxon>
        <taxon>Methanosarcinales</taxon>
        <taxon>Methanosarcinaceae</taxon>
        <taxon>Methanosarcina</taxon>
    </lineage>
</organism>
<feature type="region of interest" description="Disordered" evidence="2">
    <location>
        <begin position="76"/>
        <end position="117"/>
    </location>
</feature>
<dbReference type="SMART" id="SM00089">
    <property type="entry name" value="PKD"/>
    <property type="match status" value="2"/>
</dbReference>
<dbReference type="HOGENOM" id="CLU_631086_0_0_2"/>
<dbReference type="AlphaFoldDB" id="A0A0E3Q8L5"/>
<feature type="domain" description="PKD" evidence="3">
    <location>
        <begin position="344"/>
        <end position="427"/>
    </location>
</feature>
<comment type="similarity">
    <text evidence="1">Belongs to the intimin/invasin family.</text>
</comment>
<dbReference type="InterPro" id="IPR008964">
    <property type="entry name" value="Invasin/intimin_cell_adhesion"/>
</dbReference>
<evidence type="ECO:0000313" key="6">
    <source>
        <dbReference type="Proteomes" id="UP000033096"/>
    </source>
</evidence>
<dbReference type="PANTHER" id="PTHR36842:SF1">
    <property type="entry name" value="PROTEIN TOLB"/>
    <property type="match status" value="1"/>
</dbReference>
<dbReference type="FunFam" id="2.60.40.10:FF:000270">
    <property type="entry name" value="Cell surface protein"/>
    <property type="match status" value="2"/>
</dbReference>
<protein>
    <submittedName>
        <fullName evidence="5">Cell surface protein</fullName>
    </submittedName>
</protein>
<dbReference type="Gene3D" id="2.60.40.10">
    <property type="entry name" value="Immunoglobulins"/>
    <property type="match status" value="3"/>
</dbReference>
<evidence type="ECO:0000259" key="3">
    <source>
        <dbReference type="PROSITE" id="PS50093"/>
    </source>
</evidence>
<dbReference type="PROSITE" id="PS50093">
    <property type="entry name" value="PKD"/>
    <property type="match status" value="2"/>
</dbReference>
<evidence type="ECO:0000256" key="2">
    <source>
        <dbReference type="SAM" id="MobiDB-lite"/>
    </source>
</evidence>
<dbReference type="Pfam" id="PF02369">
    <property type="entry name" value="Big_1"/>
    <property type="match status" value="1"/>
</dbReference>